<dbReference type="Proteomes" id="UP000199622">
    <property type="component" value="Unassembled WGS sequence"/>
</dbReference>
<name>A0A1H4IW92_9PSEU</name>
<proteinExistence type="predicted"/>
<reference evidence="2" key="1">
    <citation type="submission" date="2016-10" db="EMBL/GenBank/DDBJ databases">
        <authorList>
            <person name="Varghese N."/>
            <person name="Submissions S."/>
        </authorList>
    </citation>
    <scope>NUCLEOTIDE SEQUENCE [LARGE SCALE GENOMIC DNA]</scope>
    <source>
        <strain evidence="2">DSM 44544</strain>
    </source>
</reference>
<sequence length="126" mass="13561">MSGPSYDLSSAVPVAPAAADVLVHPDKLLDVARIVEEQANALEDQLLTKLGQLRIDSPSADVISTQSVQAWNTLIADGDRSYAGQVREYVAGLKRLVEQLREAAKDYKVSEEEKAAVFGDRGKHGA</sequence>
<protein>
    <recommendedName>
        <fullName evidence="3">PE family protein</fullName>
    </recommendedName>
</protein>
<gene>
    <name evidence="1" type="ORF">SAMN04489727_1179</name>
</gene>
<dbReference type="AlphaFoldDB" id="A0A1H4IW92"/>
<accession>A0A1H4IW92</accession>
<keyword evidence="2" id="KW-1185">Reference proteome</keyword>
<evidence type="ECO:0000313" key="1">
    <source>
        <dbReference type="EMBL" id="SEB38135.1"/>
    </source>
</evidence>
<dbReference type="STRING" id="208445.SAMN04489727_1179"/>
<organism evidence="1 2">
    <name type="scientific">Amycolatopsis tolypomycina</name>
    <dbReference type="NCBI Taxonomy" id="208445"/>
    <lineage>
        <taxon>Bacteria</taxon>
        <taxon>Bacillati</taxon>
        <taxon>Actinomycetota</taxon>
        <taxon>Actinomycetes</taxon>
        <taxon>Pseudonocardiales</taxon>
        <taxon>Pseudonocardiaceae</taxon>
        <taxon>Amycolatopsis</taxon>
    </lineage>
</organism>
<evidence type="ECO:0008006" key="3">
    <source>
        <dbReference type="Google" id="ProtNLM"/>
    </source>
</evidence>
<dbReference type="RefSeq" id="WP_208613224.1">
    <property type="nucleotide sequence ID" value="NZ_FNSO01000003.1"/>
</dbReference>
<evidence type="ECO:0000313" key="2">
    <source>
        <dbReference type="Proteomes" id="UP000199622"/>
    </source>
</evidence>
<dbReference type="EMBL" id="FNSO01000003">
    <property type="protein sequence ID" value="SEB38135.1"/>
    <property type="molecule type" value="Genomic_DNA"/>
</dbReference>